<dbReference type="EMBL" id="SLXV01000063">
    <property type="protein sequence ID" value="TCP61280.1"/>
    <property type="molecule type" value="Genomic_DNA"/>
</dbReference>
<dbReference type="AlphaFoldDB" id="A0A4R2RCX3"/>
<name>A0A4R2RCX3_9BACL</name>
<protein>
    <submittedName>
        <fullName evidence="1">Uncharacterized protein</fullName>
    </submittedName>
</protein>
<dbReference type="OrthoDB" id="2990390at2"/>
<dbReference type="RefSeq" id="WP_131849977.1">
    <property type="nucleotide sequence ID" value="NZ_SLXV01000063.1"/>
</dbReference>
<accession>A0A4R2RCX3</accession>
<dbReference type="Proteomes" id="UP000294746">
    <property type="component" value="Unassembled WGS sequence"/>
</dbReference>
<keyword evidence="2" id="KW-1185">Reference proteome</keyword>
<evidence type="ECO:0000313" key="2">
    <source>
        <dbReference type="Proteomes" id="UP000294746"/>
    </source>
</evidence>
<sequence length="110" mass="12516">MLKIRLEGPNEQVESFIYEMDRNPSVELHETEENCEVESGRVITYSQCALSCSPRNRVEILELETIDGVTITIPLLDVVQVRISDEETITCGKSYDIFADNKKGHATWPK</sequence>
<evidence type="ECO:0000313" key="1">
    <source>
        <dbReference type="EMBL" id="TCP61280.1"/>
    </source>
</evidence>
<gene>
    <name evidence="1" type="ORF">EDD57_1632</name>
</gene>
<proteinExistence type="predicted"/>
<organism evidence="1 2">
    <name type="scientific">Baia soyae</name>
    <dbReference type="NCBI Taxonomy" id="1544746"/>
    <lineage>
        <taxon>Bacteria</taxon>
        <taxon>Bacillati</taxon>
        <taxon>Bacillota</taxon>
        <taxon>Bacilli</taxon>
        <taxon>Bacillales</taxon>
        <taxon>Thermoactinomycetaceae</taxon>
        <taxon>Baia</taxon>
    </lineage>
</organism>
<comment type="caution">
    <text evidence="1">The sequence shown here is derived from an EMBL/GenBank/DDBJ whole genome shotgun (WGS) entry which is preliminary data.</text>
</comment>
<reference evidence="1 2" key="1">
    <citation type="submission" date="2019-03" db="EMBL/GenBank/DDBJ databases">
        <title>Genomic Encyclopedia of Type Strains, Phase IV (KMG-IV): sequencing the most valuable type-strain genomes for metagenomic binning, comparative biology and taxonomic classification.</title>
        <authorList>
            <person name="Goeker M."/>
        </authorList>
    </citation>
    <scope>NUCLEOTIDE SEQUENCE [LARGE SCALE GENOMIC DNA]</scope>
    <source>
        <strain evidence="1 2">DSM 46831</strain>
    </source>
</reference>